<organism evidence="2 3">
    <name type="scientific">Coemansia guatemalensis</name>
    <dbReference type="NCBI Taxonomy" id="2761395"/>
    <lineage>
        <taxon>Eukaryota</taxon>
        <taxon>Fungi</taxon>
        <taxon>Fungi incertae sedis</taxon>
        <taxon>Zoopagomycota</taxon>
        <taxon>Kickxellomycotina</taxon>
        <taxon>Kickxellomycetes</taxon>
        <taxon>Kickxellales</taxon>
        <taxon>Kickxellaceae</taxon>
        <taxon>Coemansia</taxon>
    </lineage>
</organism>
<dbReference type="InterPro" id="IPR029069">
    <property type="entry name" value="HotDog_dom_sf"/>
</dbReference>
<gene>
    <name evidence="2" type="ORF">H4R20_004443</name>
</gene>
<evidence type="ECO:0000313" key="2">
    <source>
        <dbReference type="EMBL" id="KAJ2799433.1"/>
    </source>
</evidence>
<dbReference type="EMBL" id="JANBUO010001179">
    <property type="protein sequence ID" value="KAJ2799433.1"/>
    <property type="molecule type" value="Genomic_DNA"/>
</dbReference>
<dbReference type="Pfam" id="PF03061">
    <property type="entry name" value="4HBT"/>
    <property type="match status" value="1"/>
</dbReference>
<protein>
    <recommendedName>
        <fullName evidence="1">Thioesterase domain-containing protein</fullName>
    </recommendedName>
</protein>
<evidence type="ECO:0000313" key="3">
    <source>
        <dbReference type="Proteomes" id="UP001140094"/>
    </source>
</evidence>
<comment type="caution">
    <text evidence="2">The sequence shown here is derived from an EMBL/GenBank/DDBJ whole genome shotgun (WGS) entry which is preliminary data.</text>
</comment>
<accession>A0A9W8HXK8</accession>
<proteinExistence type="predicted"/>
<dbReference type="PANTHER" id="PTHR47260:SF3">
    <property type="entry name" value="THIOESTERASE FAMILY PROTEIN (AFU_ORTHOLOGUE AFUA_7G03960)"/>
    <property type="match status" value="1"/>
</dbReference>
<feature type="domain" description="Thioesterase" evidence="1">
    <location>
        <begin position="112"/>
        <end position="174"/>
    </location>
</feature>
<keyword evidence="3" id="KW-1185">Reference proteome</keyword>
<evidence type="ECO:0000259" key="1">
    <source>
        <dbReference type="Pfam" id="PF03061"/>
    </source>
</evidence>
<sequence>MLSSETQKSAADIIRERTSLAAFQELLSNPAAKPIDIMAELEGSTSCENHFGFKEISRVMPFAFGWDGSANAYMEQLITSKIPPERLPGSQFNTPMVTVFDYINENVCGHPGLIHGGMTATIAHTTMSLAAVLNAPKGARVFSKSLNMDYRKPIYTGNFVKIHAWLYQREQDDLKAALQIHSLEDEMLVEATSSLAIKSL</sequence>
<dbReference type="PANTHER" id="PTHR47260">
    <property type="entry name" value="UPF0644 PROTEIN PB2B4.06"/>
    <property type="match status" value="1"/>
</dbReference>
<dbReference type="OrthoDB" id="506431at2759"/>
<name>A0A9W8HXK8_9FUNG</name>
<dbReference type="InterPro" id="IPR052061">
    <property type="entry name" value="PTE-AB_protein"/>
</dbReference>
<dbReference type="Gene3D" id="3.10.129.10">
    <property type="entry name" value="Hotdog Thioesterase"/>
    <property type="match status" value="1"/>
</dbReference>
<dbReference type="AlphaFoldDB" id="A0A9W8HXK8"/>
<reference evidence="2" key="1">
    <citation type="submission" date="2022-07" db="EMBL/GenBank/DDBJ databases">
        <title>Phylogenomic reconstructions and comparative analyses of Kickxellomycotina fungi.</title>
        <authorList>
            <person name="Reynolds N.K."/>
            <person name="Stajich J.E."/>
            <person name="Barry K."/>
            <person name="Grigoriev I.V."/>
            <person name="Crous P."/>
            <person name="Smith M.E."/>
        </authorList>
    </citation>
    <scope>NUCLEOTIDE SEQUENCE</scope>
    <source>
        <strain evidence="2">NRRL 1565</strain>
    </source>
</reference>
<dbReference type="SUPFAM" id="SSF54637">
    <property type="entry name" value="Thioesterase/thiol ester dehydrase-isomerase"/>
    <property type="match status" value="1"/>
</dbReference>
<dbReference type="InterPro" id="IPR006683">
    <property type="entry name" value="Thioestr_dom"/>
</dbReference>
<dbReference type="Proteomes" id="UP001140094">
    <property type="component" value="Unassembled WGS sequence"/>
</dbReference>
<dbReference type="CDD" id="cd03443">
    <property type="entry name" value="PaaI_thioesterase"/>
    <property type="match status" value="1"/>
</dbReference>